<dbReference type="RefSeq" id="WP_319924926.1">
    <property type="nucleotide sequence ID" value="NZ_VCDP01000008.1"/>
</dbReference>
<evidence type="ECO:0000313" key="3">
    <source>
        <dbReference type="EMBL" id="MDX7998187.1"/>
    </source>
</evidence>
<keyword evidence="1" id="KW-0732">Signal</keyword>
<feature type="domain" description="Putative auto-transporter adhesin head GIN" evidence="2">
    <location>
        <begin position="31"/>
        <end position="203"/>
    </location>
</feature>
<sequence length="216" mass="22695">MKKIAILVALLSGAVFNPAIAAVKTIELQSFTALNAQKGINLIIKCAENPSLKVKGTQSAIDKLNINNDAGTLNLFNETTKKDNILSQTLDITLYTNNPLNNLSTKAGIKIKVDTCAVDSEKMAISGAMGSKIDVEGKTKHLDLNLAAGAVFNQTSAKFSADSAKVDLSMGAHASLCHIPQITGSLTAGTKIDVDKKADVKITNNFASEISTDSCS</sequence>
<protein>
    <recommendedName>
        <fullName evidence="2">Putative auto-transporter adhesin head GIN domain-containing protein</fullName>
    </recommendedName>
</protein>
<comment type="caution">
    <text evidence="3">The sequence shown here is derived from an EMBL/GenBank/DDBJ whole genome shotgun (WGS) entry which is preliminary data.</text>
</comment>
<organism evidence="3 4">
    <name type="scientific">Xenorhabdus littoralis</name>
    <dbReference type="NCBI Taxonomy" id="2582835"/>
    <lineage>
        <taxon>Bacteria</taxon>
        <taxon>Pseudomonadati</taxon>
        <taxon>Pseudomonadota</taxon>
        <taxon>Gammaproteobacteria</taxon>
        <taxon>Enterobacterales</taxon>
        <taxon>Morganellaceae</taxon>
        <taxon>Xenorhabdus</taxon>
    </lineage>
</organism>
<dbReference type="InterPro" id="IPR021255">
    <property type="entry name" value="DUF2807"/>
</dbReference>
<feature type="signal peptide" evidence="1">
    <location>
        <begin position="1"/>
        <end position="21"/>
    </location>
</feature>
<dbReference type="Pfam" id="PF10988">
    <property type="entry name" value="DUF2807"/>
    <property type="match status" value="1"/>
</dbReference>
<reference evidence="4" key="1">
    <citation type="journal article" date="2024" name="Toxins">
        <title>Genome Sequence Analysis of Native Xenorhabdus Strains Isolated from Entomopathogenic Nematodes in Argentina.</title>
        <authorList>
            <person name="Palma L."/>
            <person name="Frizzo L."/>
            <person name="Kaiser S."/>
            <person name="Berry C."/>
            <person name="Caballero P."/>
            <person name="Bode H.B."/>
            <person name="Del Valle E.E."/>
        </authorList>
    </citation>
    <scope>NUCLEOTIDE SEQUENCE [LARGE SCALE GENOMIC DNA]</scope>
    <source>
        <strain evidence="4">Reich</strain>
    </source>
</reference>
<accession>A0ABU4SHR3</accession>
<gene>
    <name evidence="3" type="ORF">FE394_02985</name>
</gene>
<evidence type="ECO:0000313" key="4">
    <source>
        <dbReference type="Proteomes" id="UP001271640"/>
    </source>
</evidence>
<feature type="chain" id="PRO_5047061953" description="Putative auto-transporter adhesin head GIN domain-containing protein" evidence="1">
    <location>
        <begin position="22"/>
        <end position="216"/>
    </location>
</feature>
<name>A0ABU4SHR3_9GAMM</name>
<dbReference type="EMBL" id="VCDP01000008">
    <property type="protein sequence ID" value="MDX7998187.1"/>
    <property type="molecule type" value="Genomic_DNA"/>
</dbReference>
<dbReference type="Gene3D" id="2.160.20.120">
    <property type="match status" value="1"/>
</dbReference>
<evidence type="ECO:0000259" key="2">
    <source>
        <dbReference type="Pfam" id="PF10988"/>
    </source>
</evidence>
<proteinExistence type="predicted"/>
<keyword evidence="4" id="KW-1185">Reference proteome</keyword>
<dbReference type="Proteomes" id="UP001271640">
    <property type="component" value="Unassembled WGS sequence"/>
</dbReference>
<evidence type="ECO:0000256" key="1">
    <source>
        <dbReference type="SAM" id="SignalP"/>
    </source>
</evidence>